<comment type="caution">
    <text evidence="2">The sequence shown here is derived from an EMBL/GenBank/DDBJ whole genome shotgun (WGS) entry which is preliminary data.</text>
</comment>
<dbReference type="AlphaFoldDB" id="A0A6V8MG71"/>
<dbReference type="EMBL" id="BLXX01000003">
    <property type="protein sequence ID" value="GFO58986.1"/>
    <property type="molecule type" value="Genomic_DNA"/>
</dbReference>
<dbReference type="InterPro" id="IPR005175">
    <property type="entry name" value="PPC_dom"/>
</dbReference>
<name>A0A6V8MG71_9BACT</name>
<accession>A0A6V8MG71</accession>
<dbReference type="Pfam" id="PF03479">
    <property type="entry name" value="PCC"/>
    <property type="match status" value="1"/>
</dbReference>
<sequence length="160" mass="17518">MNMEGLWYKECSQGRRFIIKITPGENLTTRLLQFAHLADVRYAMIVSALGSVKNVKLRGIKTGAKLPITTPRITIHEIEGPLELLGLQGNIVPGEDDLLDCHFHIMMSKSSGEVVGGHLYDAQVFATCEIVLTELSVEGVERHVSKMGGIPTLYIDEGGA</sequence>
<evidence type="ECO:0000313" key="2">
    <source>
        <dbReference type="EMBL" id="GFO58986.1"/>
    </source>
</evidence>
<proteinExistence type="predicted"/>
<gene>
    <name evidence="2" type="ORF">GMST_13110</name>
</gene>
<dbReference type="Gene3D" id="3.30.1330.80">
    <property type="entry name" value="Hypothetical protein, similar to alpha- acetolactate decarboxylase, domain 2"/>
    <property type="match status" value="1"/>
</dbReference>
<keyword evidence="3" id="KW-1185">Reference proteome</keyword>
<feature type="domain" description="PPC" evidence="1">
    <location>
        <begin position="11"/>
        <end position="156"/>
    </location>
</feature>
<evidence type="ECO:0000313" key="3">
    <source>
        <dbReference type="Proteomes" id="UP000556026"/>
    </source>
</evidence>
<protein>
    <recommendedName>
        <fullName evidence="1">PPC domain-containing protein</fullName>
    </recommendedName>
</protein>
<reference evidence="3" key="1">
    <citation type="submission" date="2020-06" db="EMBL/GenBank/DDBJ databases">
        <title>Draft genomic sequence of Geomonas sp. Red330.</title>
        <authorList>
            <person name="Itoh H."/>
            <person name="Zhenxing X."/>
            <person name="Ushijima N."/>
            <person name="Masuda Y."/>
            <person name="Shiratori Y."/>
            <person name="Senoo K."/>
        </authorList>
    </citation>
    <scope>NUCLEOTIDE SEQUENCE [LARGE SCALE GENOMIC DNA]</scope>
    <source>
        <strain evidence="3">Red330</strain>
    </source>
</reference>
<dbReference type="PANTHER" id="PTHR34988">
    <property type="entry name" value="PROTEIN, PUTATIVE-RELATED"/>
    <property type="match status" value="1"/>
</dbReference>
<evidence type="ECO:0000259" key="1">
    <source>
        <dbReference type="PROSITE" id="PS51742"/>
    </source>
</evidence>
<dbReference type="Proteomes" id="UP000556026">
    <property type="component" value="Unassembled WGS sequence"/>
</dbReference>
<dbReference type="PANTHER" id="PTHR34988:SF1">
    <property type="entry name" value="DNA-BINDING PROTEIN"/>
    <property type="match status" value="1"/>
</dbReference>
<dbReference type="PROSITE" id="PS51742">
    <property type="entry name" value="PPC"/>
    <property type="match status" value="1"/>
</dbReference>
<dbReference type="CDD" id="cd11378">
    <property type="entry name" value="DUF296"/>
    <property type="match status" value="1"/>
</dbReference>
<dbReference type="SUPFAM" id="SSF117856">
    <property type="entry name" value="AF0104/ALDC/Ptd012-like"/>
    <property type="match status" value="1"/>
</dbReference>
<organism evidence="2 3">
    <name type="scientific">Geomonas silvestris</name>
    <dbReference type="NCBI Taxonomy" id="2740184"/>
    <lineage>
        <taxon>Bacteria</taxon>
        <taxon>Pseudomonadati</taxon>
        <taxon>Thermodesulfobacteriota</taxon>
        <taxon>Desulfuromonadia</taxon>
        <taxon>Geobacterales</taxon>
        <taxon>Geobacteraceae</taxon>
        <taxon>Geomonas</taxon>
    </lineage>
</organism>